<sequence length="65" mass="7303">LSVKNQTFGQATEVDGFMKYPADGILGLAFTDLADHHVVPPVINAIQQNLLDKPIFTVWMKHRVR</sequence>
<dbReference type="CDD" id="cd05471">
    <property type="entry name" value="pepsin_like"/>
    <property type="match status" value="1"/>
</dbReference>
<dbReference type="PROSITE" id="PS51767">
    <property type="entry name" value="PEPTIDASE_A1"/>
    <property type="match status" value="1"/>
</dbReference>
<dbReference type="InterPro" id="IPR001461">
    <property type="entry name" value="Aspartic_peptidase_A1"/>
</dbReference>
<reference evidence="3" key="1">
    <citation type="submission" date="2017-02" db="UniProtKB">
        <authorList>
            <consortium name="WormBaseParasite"/>
        </authorList>
    </citation>
    <scope>IDENTIFICATION</scope>
</reference>
<dbReference type="PANTHER" id="PTHR47966">
    <property type="entry name" value="BETA-SITE APP-CLEAVING ENZYME, ISOFORM A-RELATED"/>
    <property type="match status" value="1"/>
</dbReference>
<dbReference type="WBParaSite" id="ASIM_0000759201-mRNA-1">
    <property type="protein sequence ID" value="ASIM_0000759201-mRNA-1"/>
    <property type="gene ID" value="ASIM_0000759201"/>
</dbReference>
<dbReference type="InterPro" id="IPR033121">
    <property type="entry name" value="PEPTIDASE_A1"/>
</dbReference>
<organism evidence="3">
    <name type="scientific">Anisakis simplex</name>
    <name type="common">Herring worm</name>
    <dbReference type="NCBI Taxonomy" id="6269"/>
    <lineage>
        <taxon>Eukaryota</taxon>
        <taxon>Metazoa</taxon>
        <taxon>Ecdysozoa</taxon>
        <taxon>Nematoda</taxon>
        <taxon>Chromadorea</taxon>
        <taxon>Rhabditida</taxon>
        <taxon>Spirurina</taxon>
        <taxon>Ascaridomorpha</taxon>
        <taxon>Ascaridoidea</taxon>
        <taxon>Anisakidae</taxon>
        <taxon>Anisakis</taxon>
        <taxon>Anisakis simplex complex</taxon>
    </lineage>
</organism>
<accession>A0A0M3JIX6</accession>
<name>A0A0M3JIX6_ANISI</name>
<evidence type="ECO:0000313" key="3">
    <source>
        <dbReference type="WBParaSite" id="ASIM_0000759201-mRNA-1"/>
    </source>
</evidence>
<evidence type="ECO:0000259" key="2">
    <source>
        <dbReference type="PROSITE" id="PS51767"/>
    </source>
</evidence>
<protein>
    <submittedName>
        <fullName evidence="3">Peptidase A1 domain-containing protein</fullName>
    </submittedName>
</protein>
<evidence type="ECO:0000256" key="1">
    <source>
        <dbReference type="ARBA" id="ARBA00007447"/>
    </source>
</evidence>
<dbReference type="AlphaFoldDB" id="A0A0M3JIX6"/>
<proteinExistence type="inferred from homology"/>
<dbReference type="PANTHER" id="PTHR47966:SF45">
    <property type="entry name" value="PEPTIDASE A1 DOMAIN-CONTAINING PROTEIN"/>
    <property type="match status" value="1"/>
</dbReference>
<feature type="domain" description="Peptidase A1" evidence="2">
    <location>
        <begin position="1"/>
        <end position="65"/>
    </location>
</feature>
<dbReference type="GO" id="GO:0005764">
    <property type="term" value="C:lysosome"/>
    <property type="evidence" value="ECO:0007669"/>
    <property type="project" value="TreeGrafter"/>
</dbReference>
<dbReference type="GO" id="GO:0006508">
    <property type="term" value="P:proteolysis"/>
    <property type="evidence" value="ECO:0007669"/>
    <property type="project" value="InterPro"/>
</dbReference>
<dbReference type="InterPro" id="IPR021109">
    <property type="entry name" value="Peptidase_aspartic_dom_sf"/>
</dbReference>
<dbReference type="GO" id="GO:0004190">
    <property type="term" value="F:aspartic-type endopeptidase activity"/>
    <property type="evidence" value="ECO:0007669"/>
    <property type="project" value="InterPro"/>
</dbReference>
<dbReference type="Pfam" id="PF00026">
    <property type="entry name" value="Asp"/>
    <property type="match status" value="1"/>
</dbReference>
<comment type="similarity">
    <text evidence="1">Belongs to the peptidase A1 family.</text>
</comment>
<dbReference type="SUPFAM" id="SSF50630">
    <property type="entry name" value="Acid proteases"/>
    <property type="match status" value="1"/>
</dbReference>
<dbReference type="Gene3D" id="2.40.70.10">
    <property type="entry name" value="Acid Proteases"/>
    <property type="match status" value="1"/>
</dbReference>
<dbReference type="InterPro" id="IPR034164">
    <property type="entry name" value="Pepsin-like_dom"/>
</dbReference>